<sequence>MGSDDGAEVVAGWFWQTDAALRLIHLSGRYEDLTGRPIARGLGLPWPGIDLPDAVPAAGGSGGGWPQLSARLPFRDLVLAHDHPDGRRRLLRFSGEPVLGGDGTFLGYRGRCGADGPGPATAPHDAPQRALRDLQAHFDLLMRHVPHGVLILDSRHRVAAFNQRFGNLYDLPPGTLRAGMPAEALIRSTVRHGGFADTTADAVWERVRGSLATGTVCRMEHRLGLGRAVAMTMTPTPDGGAVAIHEDTTDRRLVDDRLAQRNRWLDTALAHMSHGLVLFDPDHRVAVLNRQFLDLYGLAPDAVRPGMTARQVIHARAAAGGFPGLTPDEAWAQAARRVVSDHAYRLDQPHADGRTIAVTYAPTPDGGFVTVHEDVTASKRAEAQIVHMARHDALTGLPNRAMLHEALAAALARPWAATAVFCLDLDRFKAVNDTLGHATGDALLREVAARLAAELARETGQGRAPLAQDPDRRAPLAQDPDRRAPLAQDPDRRASLAQDPDRRAPLAQDPDRRAPLAQDPHQGRTLLAQDLSQGRALLAQDPHQGRALLAQDLSQERALLARMGGDEFALVVPGAGREQAARLAARLIEAVARGYRLDGKAVTVGLSVGVALAPEDGRDPEALLRTADMALYRAKAEGRGLCRFFEPEMDAAIQARRAIEVDLRAALDPQALARSPQFALHFQPFLALATNRIAGCEALVRWHHPARGAVPPAEFIPIAEEIGMIDTLGEWVLREACREAMRWPDALQVSVNLSPVQFRDGTLAATVIAAAREAGLDLHRLELEITEGVMLEDTEATLAVLHRLKRLGVHIALDDFGTGFSSLSYLRRFPFDKIKIDRSFVADLDTRPDATAIVEAVTRLGERLGVTTTAEGVETPEQLEKLRRAGCRMVQGYLIGRPLPAGDLLPVLLGPAEPPSGGPADQVPRHTISD</sequence>
<dbReference type="SUPFAM" id="SSF55073">
    <property type="entry name" value="Nucleotide cyclase"/>
    <property type="match status" value="2"/>
</dbReference>
<dbReference type="SUPFAM" id="SSF55785">
    <property type="entry name" value="PYP-like sensor domain (PAS domain)"/>
    <property type="match status" value="2"/>
</dbReference>
<dbReference type="Pfam" id="PF00990">
    <property type="entry name" value="GGDEF"/>
    <property type="match status" value="2"/>
</dbReference>
<dbReference type="RefSeq" id="WP_127728739.1">
    <property type="nucleotide sequence ID" value="NZ_SACP01000008.1"/>
</dbReference>
<dbReference type="PROSITE" id="PS50883">
    <property type="entry name" value="EAL"/>
    <property type="match status" value="1"/>
</dbReference>
<dbReference type="Pfam" id="PF12860">
    <property type="entry name" value="PAS_7"/>
    <property type="match status" value="2"/>
</dbReference>
<dbReference type="CDD" id="cd01948">
    <property type="entry name" value="EAL"/>
    <property type="match status" value="1"/>
</dbReference>
<evidence type="ECO:0000259" key="3">
    <source>
        <dbReference type="PROSITE" id="PS50887"/>
    </source>
</evidence>
<dbReference type="Pfam" id="PF00563">
    <property type="entry name" value="EAL"/>
    <property type="match status" value="1"/>
</dbReference>
<dbReference type="InterPro" id="IPR000014">
    <property type="entry name" value="PAS"/>
</dbReference>
<name>A0A3S2VR30_9HYPH</name>
<keyword evidence="5" id="KW-1185">Reference proteome</keyword>
<dbReference type="SMART" id="SM00091">
    <property type="entry name" value="PAS"/>
    <property type="match status" value="2"/>
</dbReference>
<dbReference type="NCBIfam" id="TIGR00254">
    <property type="entry name" value="GGDEF"/>
    <property type="match status" value="2"/>
</dbReference>
<evidence type="ECO:0000313" key="4">
    <source>
        <dbReference type="EMBL" id="RVU18796.1"/>
    </source>
</evidence>
<dbReference type="InterPro" id="IPR001633">
    <property type="entry name" value="EAL_dom"/>
</dbReference>
<reference evidence="4 5" key="1">
    <citation type="submission" date="2019-01" db="EMBL/GenBank/DDBJ databases">
        <authorList>
            <person name="Chen W.-M."/>
        </authorList>
    </citation>
    <scope>NUCLEOTIDE SEQUENCE [LARGE SCALE GENOMIC DNA]</scope>
    <source>
        <strain evidence="4 5">TER-1</strain>
    </source>
</reference>
<dbReference type="CDD" id="cd01949">
    <property type="entry name" value="GGDEF"/>
    <property type="match status" value="1"/>
</dbReference>
<dbReference type="PANTHER" id="PTHR44757:SF2">
    <property type="entry name" value="BIOFILM ARCHITECTURE MAINTENANCE PROTEIN MBAA"/>
    <property type="match status" value="1"/>
</dbReference>
<dbReference type="EMBL" id="SACP01000008">
    <property type="protein sequence ID" value="RVU18796.1"/>
    <property type="molecule type" value="Genomic_DNA"/>
</dbReference>
<dbReference type="Gene3D" id="3.20.20.450">
    <property type="entry name" value="EAL domain"/>
    <property type="match status" value="1"/>
</dbReference>
<dbReference type="AlphaFoldDB" id="A0A3S2VR30"/>
<dbReference type="InterPro" id="IPR052155">
    <property type="entry name" value="Biofilm_reg_signaling"/>
</dbReference>
<dbReference type="InterPro" id="IPR029787">
    <property type="entry name" value="Nucleotide_cyclase"/>
</dbReference>
<dbReference type="Gene3D" id="3.30.70.270">
    <property type="match status" value="2"/>
</dbReference>
<evidence type="ECO:0000259" key="2">
    <source>
        <dbReference type="PROSITE" id="PS50883"/>
    </source>
</evidence>
<feature type="region of interest" description="Disordered" evidence="1">
    <location>
        <begin position="908"/>
        <end position="930"/>
    </location>
</feature>
<dbReference type="SMART" id="SM00052">
    <property type="entry name" value="EAL"/>
    <property type="match status" value="1"/>
</dbReference>
<comment type="caution">
    <text evidence="4">The sequence shown here is derived from an EMBL/GenBank/DDBJ whole genome shotgun (WGS) entry which is preliminary data.</text>
</comment>
<feature type="region of interest" description="Disordered" evidence="1">
    <location>
        <begin position="459"/>
        <end position="520"/>
    </location>
</feature>
<feature type="domain" description="EAL" evidence="2">
    <location>
        <begin position="656"/>
        <end position="912"/>
    </location>
</feature>
<dbReference type="InterPro" id="IPR035919">
    <property type="entry name" value="EAL_sf"/>
</dbReference>
<dbReference type="InterPro" id="IPR000160">
    <property type="entry name" value="GGDEF_dom"/>
</dbReference>
<evidence type="ECO:0000313" key="5">
    <source>
        <dbReference type="Proteomes" id="UP000286997"/>
    </source>
</evidence>
<evidence type="ECO:0000256" key="1">
    <source>
        <dbReference type="SAM" id="MobiDB-lite"/>
    </source>
</evidence>
<proteinExistence type="predicted"/>
<dbReference type="SUPFAM" id="SSF141868">
    <property type="entry name" value="EAL domain-like"/>
    <property type="match status" value="1"/>
</dbReference>
<feature type="compositionally biased region" description="Basic and acidic residues" evidence="1">
    <location>
        <begin position="469"/>
        <end position="514"/>
    </location>
</feature>
<dbReference type="OrthoDB" id="9814202at2"/>
<organism evidence="4 5">
    <name type="scientific">Methylobacterium oryzihabitans</name>
    <dbReference type="NCBI Taxonomy" id="2499852"/>
    <lineage>
        <taxon>Bacteria</taxon>
        <taxon>Pseudomonadati</taxon>
        <taxon>Pseudomonadota</taxon>
        <taxon>Alphaproteobacteria</taxon>
        <taxon>Hyphomicrobiales</taxon>
        <taxon>Methylobacteriaceae</taxon>
        <taxon>Methylobacterium</taxon>
    </lineage>
</organism>
<dbReference type="SMART" id="SM00267">
    <property type="entry name" value="GGDEF"/>
    <property type="match status" value="1"/>
</dbReference>
<feature type="domain" description="GGDEF" evidence="3">
    <location>
        <begin position="416"/>
        <end position="647"/>
    </location>
</feature>
<dbReference type="Gene3D" id="3.30.450.20">
    <property type="entry name" value="PAS domain"/>
    <property type="match status" value="2"/>
</dbReference>
<dbReference type="InterPro" id="IPR043128">
    <property type="entry name" value="Rev_trsase/Diguanyl_cyclase"/>
</dbReference>
<gene>
    <name evidence="4" type="ORF">EOE48_10460</name>
</gene>
<dbReference type="InterPro" id="IPR035965">
    <property type="entry name" value="PAS-like_dom_sf"/>
</dbReference>
<protein>
    <submittedName>
        <fullName evidence="4">EAL domain-containing protein</fullName>
    </submittedName>
</protein>
<dbReference type="PROSITE" id="PS50887">
    <property type="entry name" value="GGDEF"/>
    <property type="match status" value="1"/>
</dbReference>
<accession>A0A3S2VR30</accession>
<dbReference type="Proteomes" id="UP000286997">
    <property type="component" value="Unassembled WGS sequence"/>
</dbReference>
<dbReference type="PANTHER" id="PTHR44757">
    <property type="entry name" value="DIGUANYLATE CYCLASE DGCP"/>
    <property type="match status" value="1"/>
</dbReference>